<dbReference type="PIRSF" id="PIRSF016578">
    <property type="entry name" value="HsaA"/>
    <property type="match status" value="1"/>
</dbReference>
<dbReference type="Gene3D" id="1.10.540.10">
    <property type="entry name" value="Acyl-CoA dehydrogenase/oxidase, N-terminal domain"/>
    <property type="match status" value="1"/>
</dbReference>
<dbReference type="EMBL" id="CP036422">
    <property type="protein sequence ID" value="QFU77193.1"/>
    <property type="molecule type" value="Genomic_DNA"/>
</dbReference>
<accession>A0A5P9NMV1</accession>
<keyword evidence="6" id="KW-1185">Reference proteome</keyword>
<dbReference type="GO" id="GO:0005737">
    <property type="term" value="C:cytoplasm"/>
    <property type="evidence" value="ECO:0007669"/>
    <property type="project" value="TreeGrafter"/>
</dbReference>
<reference evidence="5 6" key="1">
    <citation type="submission" date="2019-02" db="EMBL/GenBank/DDBJ databases">
        <authorList>
            <person name="Li S.-H."/>
        </authorList>
    </citation>
    <scope>NUCLEOTIDE SEQUENCE [LARGE SCALE GENOMIC DNA]</scope>
    <source>
        <strain evidence="5 6">IMCC14385</strain>
    </source>
</reference>
<feature type="domain" description="Acyl-CoA dehydrogenase/oxidase N-terminal" evidence="3">
    <location>
        <begin position="38"/>
        <end position="106"/>
    </location>
</feature>
<evidence type="ECO:0000313" key="5">
    <source>
        <dbReference type="EMBL" id="QFU77193.1"/>
    </source>
</evidence>
<comment type="similarity">
    <text evidence="2">Belongs to the HpaH/HsaA monooxygenase family.</text>
</comment>
<evidence type="ECO:0000256" key="1">
    <source>
        <dbReference type="ARBA" id="ARBA00023002"/>
    </source>
</evidence>
<dbReference type="InterPro" id="IPR050741">
    <property type="entry name" value="Acyl-CoA_dehydrogenase"/>
</dbReference>
<dbReference type="InterPro" id="IPR046373">
    <property type="entry name" value="Acyl-CoA_Oxase/DH_mid-dom_sf"/>
</dbReference>
<dbReference type="GO" id="GO:0033539">
    <property type="term" value="P:fatty acid beta-oxidation using acyl-CoA dehydrogenase"/>
    <property type="evidence" value="ECO:0007669"/>
    <property type="project" value="TreeGrafter"/>
</dbReference>
<dbReference type="InterPro" id="IPR009100">
    <property type="entry name" value="AcylCoA_DH/oxidase_NM_dom_sf"/>
</dbReference>
<proteinExistence type="inferred from homology"/>
<dbReference type="OrthoDB" id="7316074at2"/>
<feature type="domain" description="Acyl-CoA dehydrogenase C-terminal" evidence="4">
    <location>
        <begin position="249"/>
        <end position="377"/>
    </location>
</feature>
<dbReference type="Gene3D" id="2.40.110.10">
    <property type="entry name" value="Butyryl-CoA Dehydrogenase, subunit A, domain 2"/>
    <property type="match status" value="1"/>
</dbReference>
<dbReference type="SUPFAM" id="SSF47203">
    <property type="entry name" value="Acyl-CoA dehydrogenase C-terminal domain-like"/>
    <property type="match status" value="1"/>
</dbReference>
<organism evidence="5 6">
    <name type="scientific">Halioglobus maricola</name>
    <dbReference type="NCBI Taxonomy" id="2601894"/>
    <lineage>
        <taxon>Bacteria</taxon>
        <taxon>Pseudomonadati</taxon>
        <taxon>Pseudomonadota</taxon>
        <taxon>Gammaproteobacteria</taxon>
        <taxon>Cellvibrionales</taxon>
        <taxon>Halieaceae</taxon>
        <taxon>Halioglobus</taxon>
    </lineage>
</organism>
<dbReference type="GO" id="GO:0016712">
    <property type="term" value="F:oxidoreductase activity, acting on paired donors, with incorporation or reduction of molecular oxygen, reduced flavin or flavoprotein as one donor, and incorporation of one atom of oxygen"/>
    <property type="evidence" value="ECO:0007669"/>
    <property type="project" value="TreeGrafter"/>
</dbReference>
<dbReference type="SUPFAM" id="SSF56645">
    <property type="entry name" value="Acyl-CoA dehydrogenase NM domain-like"/>
    <property type="match status" value="1"/>
</dbReference>
<dbReference type="KEGG" id="halc:EY643_16860"/>
<evidence type="ECO:0008006" key="7">
    <source>
        <dbReference type="Google" id="ProtNLM"/>
    </source>
</evidence>
<dbReference type="InterPro" id="IPR037069">
    <property type="entry name" value="AcylCoA_DH/ox_N_sf"/>
</dbReference>
<sequence>MTASANTKIARRALSFSAEGEAKAIRAAKALRPLLQKNAQIHHQIGEMTEEVVDAITNAGLHNLAVPSRWDGERLSSVALARVSAEIARGCPSTAWSVSITNSCAWMASQMKDSMQEAVFANGTPMLTSPQNGFGTLEVVEGGYLLTGRWSYGSNSHHAEYALLTGILEETQPVQCLVSINDVTRLDTWDVVGMRGSGSDTLVADKVFVPLEYACKMAAVVSAEGFSYEMEASDYWVVFPLLRAKALGVLVGTVEGLLDAVAAGANKPVVYTNYTARQDSGAFRAYIGEAATKIRTARTMMDSVNDVNDQSALKARHLSVDEAQHIRAEVALVIKLLSEASTTLMDLAGSSGFSESNMAQRYWLDFNVGSRHVVFNPYISFEAYGDHVLGRELSVLDELAV</sequence>
<dbReference type="GO" id="GO:0050660">
    <property type="term" value="F:flavin adenine dinucleotide binding"/>
    <property type="evidence" value="ECO:0007669"/>
    <property type="project" value="InterPro"/>
</dbReference>
<dbReference type="AlphaFoldDB" id="A0A5P9NMV1"/>
<dbReference type="Pfam" id="PF08028">
    <property type="entry name" value="Acyl-CoA_dh_2"/>
    <property type="match status" value="1"/>
</dbReference>
<evidence type="ECO:0000259" key="3">
    <source>
        <dbReference type="Pfam" id="PF02771"/>
    </source>
</evidence>
<protein>
    <recommendedName>
        <fullName evidence="7">Acyl-CoA dehydrogenase</fullName>
    </recommendedName>
</protein>
<evidence type="ECO:0000259" key="4">
    <source>
        <dbReference type="Pfam" id="PF08028"/>
    </source>
</evidence>
<gene>
    <name evidence="5" type="ORF">EY643_16860</name>
</gene>
<dbReference type="PANTHER" id="PTHR48083:SF19">
    <property type="entry name" value="FLAVIN-DEPENDENT MONOOXYGENASE, OXYGENASE SUBUNIT HSAA"/>
    <property type="match status" value="1"/>
</dbReference>
<dbReference type="InterPro" id="IPR013107">
    <property type="entry name" value="Acyl-CoA_DH_C"/>
</dbReference>
<dbReference type="InterPro" id="IPR036250">
    <property type="entry name" value="AcylCo_DH-like_C"/>
</dbReference>
<dbReference type="Gene3D" id="1.20.140.10">
    <property type="entry name" value="Butyryl-CoA Dehydrogenase, subunit A, domain 3"/>
    <property type="match status" value="1"/>
</dbReference>
<dbReference type="InterPro" id="IPR013786">
    <property type="entry name" value="AcylCoA_DH/ox_N"/>
</dbReference>
<evidence type="ECO:0000313" key="6">
    <source>
        <dbReference type="Proteomes" id="UP000326287"/>
    </source>
</evidence>
<name>A0A5P9NMV1_9GAMM</name>
<dbReference type="GO" id="GO:0003995">
    <property type="term" value="F:acyl-CoA dehydrogenase activity"/>
    <property type="evidence" value="ECO:0007669"/>
    <property type="project" value="TreeGrafter"/>
</dbReference>
<dbReference type="RefSeq" id="WP_153240338.1">
    <property type="nucleotide sequence ID" value="NZ_CP036422.1"/>
</dbReference>
<dbReference type="Pfam" id="PF02771">
    <property type="entry name" value="Acyl-CoA_dh_N"/>
    <property type="match status" value="1"/>
</dbReference>
<dbReference type="PANTHER" id="PTHR48083">
    <property type="entry name" value="MEDIUM-CHAIN SPECIFIC ACYL-COA DEHYDROGENASE, MITOCHONDRIAL-RELATED"/>
    <property type="match status" value="1"/>
</dbReference>
<evidence type="ECO:0000256" key="2">
    <source>
        <dbReference type="ARBA" id="ARBA00049661"/>
    </source>
</evidence>
<keyword evidence="1" id="KW-0560">Oxidoreductase</keyword>
<dbReference type="Proteomes" id="UP000326287">
    <property type="component" value="Chromosome"/>
</dbReference>